<accession>A0AAU9R7P7</accession>
<evidence type="ECO:0000313" key="1">
    <source>
        <dbReference type="EMBL" id="CAH2035631.1"/>
    </source>
</evidence>
<sequence>MRHFCRVPSYKHRSTTGVYQASGISFKKERCIALPTLKSSQITTDTRVLQYSEYLALANTNLQLPDVVGQLLSVQGANLQDTTSTQKIVMFLMLK</sequence>
<gene>
    <name evidence="1" type="ORF">TAV2_LOCUS1482</name>
</gene>
<dbReference type="Proteomes" id="UP000836841">
    <property type="component" value="Chromosome 1"/>
</dbReference>
<organism evidence="1 2">
    <name type="scientific">Thlaspi arvense</name>
    <name type="common">Field penny-cress</name>
    <dbReference type="NCBI Taxonomy" id="13288"/>
    <lineage>
        <taxon>Eukaryota</taxon>
        <taxon>Viridiplantae</taxon>
        <taxon>Streptophyta</taxon>
        <taxon>Embryophyta</taxon>
        <taxon>Tracheophyta</taxon>
        <taxon>Spermatophyta</taxon>
        <taxon>Magnoliopsida</taxon>
        <taxon>eudicotyledons</taxon>
        <taxon>Gunneridae</taxon>
        <taxon>Pentapetalae</taxon>
        <taxon>rosids</taxon>
        <taxon>malvids</taxon>
        <taxon>Brassicales</taxon>
        <taxon>Brassicaceae</taxon>
        <taxon>Thlaspideae</taxon>
        <taxon>Thlaspi</taxon>
    </lineage>
</organism>
<reference evidence="1 2" key="1">
    <citation type="submission" date="2022-03" db="EMBL/GenBank/DDBJ databases">
        <authorList>
            <person name="Nunn A."/>
            <person name="Chopra R."/>
            <person name="Nunn A."/>
            <person name="Contreras Garrido A."/>
        </authorList>
    </citation>
    <scope>NUCLEOTIDE SEQUENCE [LARGE SCALE GENOMIC DNA]</scope>
</reference>
<proteinExistence type="predicted"/>
<dbReference type="AlphaFoldDB" id="A0AAU9R7P7"/>
<protein>
    <submittedName>
        <fullName evidence="1">Uncharacterized protein</fullName>
    </submittedName>
</protein>
<name>A0AAU9R7P7_THLAR</name>
<keyword evidence="2" id="KW-1185">Reference proteome</keyword>
<dbReference type="EMBL" id="OU466857">
    <property type="protein sequence ID" value="CAH2035631.1"/>
    <property type="molecule type" value="Genomic_DNA"/>
</dbReference>
<evidence type="ECO:0000313" key="2">
    <source>
        <dbReference type="Proteomes" id="UP000836841"/>
    </source>
</evidence>